<dbReference type="PROSITE" id="PS51257">
    <property type="entry name" value="PROKAR_LIPOPROTEIN"/>
    <property type="match status" value="1"/>
</dbReference>
<sequence>MKRVLAVMLTVLLAAGLLFGCGRGDRVKKNGFGLYYLNRDKTELVKVPYEIQSEEMEEQISEVLGKLVSPDADAEDYYTPFKKGVKIEQAVIDGKQVQVHFNKKYSSLKSSDEVLLRASVVKTLVQISGVSYVSFFVGGEPLMGADNNPIGLMRGEDFVQNIGSSLHSYETVTLTLYFANKNGDKLVEETVSNVRYNTNISMDRLILEQLLKGPASSDAYPTVPQNVKILSVSTKDQVCYVNFDKELLNVKTNVKPEVLIYSIVNSITAGGSTSQVQISINGESNINFGESVKLDKPLSRNLDIVEGEEKE</sequence>
<dbReference type="InterPro" id="IPR019606">
    <property type="entry name" value="GerMN"/>
</dbReference>
<keyword evidence="3" id="KW-1185">Reference proteome</keyword>
<evidence type="ECO:0000259" key="1">
    <source>
        <dbReference type="SMART" id="SM00909"/>
    </source>
</evidence>
<dbReference type="Proteomes" id="UP000779049">
    <property type="component" value="Unassembled WGS sequence"/>
</dbReference>
<evidence type="ECO:0000313" key="3">
    <source>
        <dbReference type="Proteomes" id="UP000779049"/>
    </source>
</evidence>
<proteinExistence type="predicted"/>
<organism evidence="2 3">
    <name type="scientific">Sellimonas caecigallum</name>
    <dbReference type="NCBI Taxonomy" id="2592333"/>
    <lineage>
        <taxon>Bacteria</taxon>
        <taxon>Bacillati</taxon>
        <taxon>Bacillota</taxon>
        <taxon>Clostridia</taxon>
        <taxon>Lachnospirales</taxon>
        <taxon>Lachnospiraceae</taxon>
        <taxon>Sellimonas</taxon>
    </lineage>
</organism>
<dbReference type="SMART" id="SM00909">
    <property type="entry name" value="Germane"/>
    <property type="match status" value="2"/>
</dbReference>
<feature type="domain" description="GerMN" evidence="1">
    <location>
        <begin position="203"/>
        <end position="289"/>
    </location>
</feature>
<gene>
    <name evidence="2" type="ORF">FLB61_04215</name>
</gene>
<dbReference type="Pfam" id="PF10646">
    <property type="entry name" value="Germane"/>
    <property type="match status" value="2"/>
</dbReference>
<protein>
    <submittedName>
        <fullName evidence="2">GerMN domain-containing protein</fullName>
    </submittedName>
</protein>
<evidence type="ECO:0000313" key="2">
    <source>
        <dbReference type="EMBL" id="MBY0758304.1"/>
    </source>
</evidence>
<accession>A0ABS7L5K8</accession>
<comment type="caution">
    <text evidence="2">The sequence shown here is derived from an EMBL/GenBank/DDBJ whole genome shotgun (WGS) entry which is preliminary data.</text>
</comment>
<reference evidence="2 3" key="1">
    <citation type="journal article" date="2020" name="New Microbes New Infect">
        <title>Sellimonas caecigallum sp. nov., description and genome sequence of a new member of the Sellimonas genus isolated from the cecum of feral chicken.</title>
        <authorList>
            <person name="Wongkuna S."/>
            <person name="Ghimire S."/>
            <person name="Antony L."/>
            <person name="Chankhamhaengdecha S."/>
            <person name="Janvilisri T."/>
            <person name="Scaria J."/>
        </authorList>
    </citation>
    <scope>NUCLEOTIDE SEQUENCE [LARGE SCALE GENOMIC DNA]</scope>
    <source>
        <strain evidence="2 3">SW451</strain>
    </source>
</reference>
<dbReference type="EMBL" id="VIRV01000004">
    <property type="protein sequence ID" value="MBY0758304.1"/>
    <property type="molecule type" value="Genomic_DNA"/>
</dbReference>
<name>A0ABS7L5K8_9FIRM</name>
<dbReference type="RefSeq" id="WP_221919476.1">
    <property type="nucleotide sequence ID" value="NZ_CP173660.1"/>
</dbReference>
<feature type="domain" description="GerMN" evidence="1">
    <location>
        <begin position="60"/>
        <end position="146"/>
    </location>
</feature>